<keyword evidence="11" id="KW-1185">Reference proteome</keyword>
<feature type="transmembrane region" description="Helical" evidence="7">
    <location>
        <begin position="119"/>
        <end position="147"/>
    </location>
</feature>
<dbReference type="InterPro" id="IPR011006">
    <property type="entry name" value="CheY-like_superfamily"/>
</dbReference>
<dbReference type="GO" id="GO:0005524">
    <property type="term" value="F:ATP binding"/>
    <property type="evidence" value="ECO:0007669"/>
    <property type="project" value="UniProtKB-KW"/>
</dbReference>
<dbReference type="SMART" id="SM00388">
    <property type="entry name" value="HisKA"/>
    <property type="match status" value="1"/>
</dbReference>
<name>A0ABP9R2I9_9RHOO</name>
<dbReference type="SMART" id="SM00448">
    <property type="entry name" value="REC"/>
    <property type="match status" value="1"/>
</dbReference>
<comment type="catalytic activity">
    <reaction evidence="1">
        <text>ATP + protein L-histidine = ADP + protein N-phospho-L-histidine.</text>
        <dbReference type="EC" id="2.7.13.3"/>
    </reaction>
</comment>
<feature type="transmembrane region" description="Helical" evidence="7">
    <location>
        <begin position="168"/>
        <end position="187"/>
    </location>
</feature>
<organism evidence="10 11">
    <name type="scientific">Viridibacterium curvum</name>
    <dbReference type="NCBI Taxonomy" id="1101404"/>
    <lineage>
        <taxon>Bacteria</taxon>
        <taxon>Pseudomonadati</taxon>
        <taxon>Pseudomonadota</taxon>
        <taxon>Betaproteobacteria</taxon>
        <taxon>Rhodocyclales</taxon>
        <taxon>Rhodocyclaceae</taxon>
        <taxon>Viridibacterium</taxon>
    </lineage>
</organism>
<evidence type="ECO:0000256" key="7">
    <source>
        <dbReference type="SAM" id="Phobius"/>
    </source>
</evidence>
<dbReference type="PRINTS" id="PR00344">
    <property type="entry name" value="BCTRLSENSOR"/>
</dbReference>
<dbReference type="SUPFAM" id="SSF47384">
    <property type="entry name" value="Homodimeric domain of signal transducing histidine kinase"/>
    <property type="match status" value="1"/>
</dbReference>
<keyword evidence="10" id="KW-0067">ATP-binding</keyword>
<dbReference type="InterPro" id="IPR004358">
    <property type="entry name" value="Sig_transdc_His_kin-like_C"/>
</dbReference>
<dbReference type="InterPro" id="IPR003661">
    <property type="entry name" value="HisK_dim/P_dom"/>
</dbReference>
<feature type="modified residue" description="4-aspartylphosphate" evidence="6">
    <location>
        <position position="520"/>
    </location>
</feature>
<dbReference type="Gene3D" id="1.10.287.130">
    <property type="match status" value="1"/>
</dbReference>
<gene>
    <name evidence="10" type="ORF">GCM10025770_33990</name>
</gene>
<dbReference type="Gene3D" id="3.30.565.10">
    <property type="entry name" value="Histidine kinase-like ATPase, C-terminal domain"/>
    <property type="match status" value="1"/>
</dbReference>
<dbReference type="EC" id="2.7.13.3" evidence="2"/>
<dbReference type="PANTHER" id="PTHR43047">
    <property type="entry name" value="TWO-COMPONENT HISTIDINE PROTEIN KINASE"/>
    <property type="match status" value="1"/>
</dbReference>
<dbReference type="PROSITE" id="PS50109">
    <property type="entry name" value="HIS_KIN"/>
    <property type="match status" value="1"/>
</dbReference>
<evidence type="ECO:0000313" key="11">
    <source>
        <dbReference type="Proteomes" id="UP001500547"/>
    </source>
</evidence>
<keyword evidence="10" id="KW-0547">Nucleotide-binding</keyword>
<feature type="domain" description="Response regulatory" evidence="9">
    <location>
        <begin position="472"/>
        <end position="586"/>
    </location>
</feature>
<evidence type="ECO:0000256" key="2">
    <source>
        <dbReference type="ARBA" id="ARBA00012438"/>
    </source>
</evidence>
<evidence type="ECO:0000256" key="6">
    <source>
        <dbReference type="PROSITE-ProRule" id="PRU00169"/>
    </source>
</evidence>
<keyword evidence="7" id="KW-0812">Transmembrane</keyword>
<dbReference type="InterPro" id="IPR036890">
    <property type="entry name" value="HATPase_C_sf"/>
</dbReference>
<dbReference type="RefSeq" id="WP_345534310.1">
    <property type="nucleotide sequence ID" value="NZ_BAABLD010000017.1"/>
</dbReference>
<comment type="caution">
    <text evidence="10">The sequence shown here is derived from an EMBL/GenBank/DDBJ whole genome shotgun (WGS) entry which is preliminary data.</text>
</comment>
<keyword evidence="4" id="KW-0808">Transferase</keyword>
<dbReference type="InterPro" id="IPR003594">
    <property type="entry name" value="HATPase_dom"/>
</dbReference>
<dbReference type="SUPFAM" id="SSF55874">
    <property type="entry name" value="ATPase domain of HSP90 chaperone/DNA topoisomerase II/histidine kinase"/>
    <property type="match status" value="1"/>
</dbReference>
<evidence type="ECO:0000313" key="10">
    <source>
        <dbReference type="EMBL" id="GAA5170677.1"/>
    </source>
</evidence>
<dbReference type="Pfam" id="PF02518">
    <property type="entry name" value="HATPase_c"/>
    <property type="match status" value="1"/>
</dbReference>
<evidence type="ECO:0000256" key="1">
    <source>
        <dbReference type="ARBA" id="ARBA00000085"/>
    </source>
</evidence>
<evidence type="ECO:0000256" key="3">
    <source>
        <dbReference type="ARBA" id="ARBA00022553"/>
    </source>
</evidence>
<keyword evidence="5" id="KW-0418">Kinase</keyword>
<dbReference type="PROSITE" id="PS50110">
    <property type="entry name" value="RESPONSE_REGULATORY"/>
    <property type="match status" value="1"/>
</dbReference>
<feature type="transmembrane region" description="Helical" evidence="7">
    <location>
        <begin position="93"/>
        <end position="113"/>
    </location>
</feature>
<dbReference type="SUPFAM" id="SSF52172">
    <property type="entry name" value="CheY-like"/>
    <property type="match status" value="1"/>
</dbReference>
<evidence type="ECO:0000256" key="4">
    <source>
        <dbReference type="ARBA" id="ARBA00022679"/>
    </source>
</evidence>
<sequence>MNRPQAVPTSPNPDELEIRREQIELLYSHGSSVLLGNTLGVVATTALLWNTMDRTILLIWLSVVAIWSLARIAMFRAHNGAMHDRLSVESWGWLFVAGTGVSGFCWGVLAWLIPDADTMTLAAIGMILAGLLGGAVPALGTFFFAYLCYASTALLPFALRCFLESNELAYGMGFIAVSYYLCTLMFGRISNRFTRDSIRLRFENLALLRQLQVHTEAAEAARLGAETANASKTRFLAAASHDMRQPLQSITLLADALQAEPLTPLAQELLASMREASTSMGELMDELMDYSRIDTGSLKAEFRSFDVAQILIRIEAEFAPLARQRGLRLTVRKMPARVLSDARMVERILRNLVANAVKYTPRGGVFVGARRRGKNLRLEVWDSGVGIPGDQQTEIFREFYQLDNPERDQRKGLGLGLAIVDGLARLIGQRLTLRSIEGRGSVFMLELPLDTSEAAKEITRIQPVPLPQNLSRVLIIDNEPVIQQAMAALLTAWGCRPIAAESLEHALAQLDTAPDAILADYRLLEGRTGIEAIEGVRRRFGRSIPAAIITGDTDPHRIAEARASGFPLLQKPTPSAHLREVLSKLLSTPAPIITA</sequence>
<dbReference type="Pfam" id="PF00072">
    <property type="entry name" value="Response_reg"/>
    <property type="match status" value="1"/>
</dbReference>
<dbReference type="Gene3D" id="3.40.50.2300">
    <property type="match status" value="1"/>
</dbReference>
<accession>A0ABP9R2I9</accession>
<reference evidence="11" key="1">
    <citation type="journal article" date="2019" name="Int. J. Syst. Evol. Microbiol.">
        <title>The Global Catalogue of Microorganisms (GCM) 10K type strain sequencing project: providing services to taxonomists for standard genome sequencing and annotation.</title>
        <authorList>
            <consortium name="The Broad Institute Genomics Platform"/>
            <consortium name="The Broad Institute Genome Sequencing Center for Infectious Disease"/>
            <person name="Wu L."/>
            <person name="Ma J."/>
        </authorList>
    </citation>
    <scope>NUCLEOTIDE SEQUENCE [LARGE SCALE GENOMIC DNA]</scope>
    <source>
        <strain evidence="11">JCM 18715</strain>
    </source>
</reference>
<protein>
    <recommendedName>
        <fullName evidence="2">histidine kinase</fullName>
        <ecNumber evidence="2">2.7.13.3</ecNumber>
    </recommendedName>
</protein>
<feature type="domain" description="Histidine kinase" evidence="8">
    <location>
        <begin position="238"/>
        <end position="451"/>
    </location>
</feature>
<dbReference type="SMART" id="SM00387">
    <property type="entry name" value="HATPase_c"/>
    <property type="match status" value="1"/>
</dbReference>
<dbReference type="InterPro" id="IPR005467">
    <property type="entry name" value="His_kinase_dom"/>
</dbReference>
<dbReference type="CDD" id="cd00156">
    <property type="entry name" value="REC"/>
    <property type="match status" value="1"/>
</dbReference>
<feature type="transmembrane region" description="Helical" evidence="7">
    <location>
        <begin position="55"/>
        <end position="73"/>
    </location>
</feature>
<keyword evidence="3 6" id="KW-0597">Phosphoprotein</keyword>
<keyword evidence="7" id="KW-0472">Membrane</keyword>
<dbReference type="Proteomes" id="UP001500547">
    <property type="component" value="Unassembled WGS sequence"/>
</dbReference>
<evidence type="ECO:0000259" key="8">
    <source>
        <dbReference type="PROSITE" id="PS50109"/>
    </source>
</evidence>
<evidence type="ECO:0000256" key="5">
    <source>
        <dbReference type="ARBA" id="ARBA00022777"/>
    </source>
</evidence>
<keyword evidence="7" id="KW-1133">Transmembrane helix</keyword>
<proteinExistence type="predicted"/>
<feature type="transmembrane region" description="Helical" evidence="7">
    <location>
        <begin position="25"/>
        <end position="49"/>
    </location>
</feature>
<dbReference type="EMBL" id="BAABLD010000017">
    <property type="protein sequence ID" value="GAA5170677.1"/>
    <property type="molecule type" value="Genomic_DNA"/>
</dbReference>
<dbReference type="InterPro" id="IPR036097">
    <property type="entry name" value="HisK_dim/P_sf"/>
</dbReference>
<evidence type="ECO:0000259" key="9">
    <source>
        <dbReference type="PROSITE" id="PS50110"/>
    </source>
</evidence>
<dbReference type="Pfam" id="PF00512">
    <property type="entry name" value="HisKA"/>
    <property type="match status" value="1"/>
</dbReference>
<dbReference type="PANTHER" id="PTHR43047:SF9">
    <property type="entry name" value="HISTIDINE KINASE"/>
    <property type="match status" value="1"/>
</dbReference>
<dbReference type="CDD" id="cd00082">
    <property type="entry name" value="HisKA"/>
    <property type="match status" value="1"/>
</dbReference>
<dbReference type="InterPro" id="IPR001789">
    <property type="entry name" value="Sig_transdc_resp-reg_receiver"/>
</dbReference>